<evidence type="ECO:0000313" key="2">
    <source>
        <dbReference type="Proteomes" id="UP001057452"/>
    </source>
</evidence>
<gene>
    <name evidence="1" type="ORF">KUCAC02_030619</name>
</gene>
<protein>
    <submittedName>
        <fullName evidence="1">Uncharacterized protein</fullName>
    </submittedName>
</protein>
<dbReference type="EMBL" id="CM043789">
    <property type="protein sequence ID" value="KAI4827203.1"/>
    <property type="molecule type" value="Genomic_DNA"/>
</dbReference>
<proteinExistence type="predicted"/>
<organism evidence="1 2">
    <name type="scientific">Chaenocephalus aceratus</name>
    <name type="common">Blackfin icefish</name>
    <name type="synonym">Chaenichthys aceratus</name>
    <dbReference type="NCBI Taxonomy" id="36190"/>
    <lineage>
        <taxon>Eukaryota</taxon>
        <taxon>Metazoa</taxon>
        <taxon>Chordata</taxon>
        <taxon>Craniata</taxon>
        <taxon>Vertebrata</taxon>
        <taxon>Euteleostomi</taxon>
        <taxon>Actinopterygii</taxon>
        <taxon>Neopterygii</taxon>
        <taxon>Teleostei</taxon>
        <taxon>Neoteleostei</taxon>
        <taxon>Acanthomorphata</taxon>
        <taxon>Eupercaria</taxon>
        <taxon>Perciformes</taxon>
        <taxon>Notothenioidei</taxon>
        <taxon>Channichthyidae</taxon>
        <taxon>Chaenocephalus</taxon>
    </lineage>
</organism>
<name>A0ACB9XLG5_CHAAC</name>
<accession>A0ACB9XLG5</accession>
<dbReference type="Proteomes" id="UP001057452">
    <property type="component" value="Chromosome 5"/>
</dbReference>
<evidence type="ECO:0000313" key="1">
    <source>
        <dbReference type="EMBL" id="KAI4827203.1"/>
    </source>
</evidence>
<comment type="caution">
    <text evidence="1">The sequence shown here is derived from an EMBL/GenBank/DDBJ whole genome shotgun (WGS) entry which is preliminary data.</text>
</comment>
<sequence length="643" mass="70958">MANNDVTEDMEVEYSDGSYIQQTSPSITTTDTSTKALMASSRDKDGVQAILSFKWLEDVPLQKCQQNLQKVLQTWSNIKKLDADCKVSKVSEDGRVEIRLTPASGKPIPASEVQKLSGQALQRKDGNTVTILSVTLTPPQLETQQPSTNLPPSQEVDVPPEEQSSSVSTEEEKKEEVACSLSVGPYWYVSHIYKKEMERIGKENGVQITADVKITFEATKDGSPEKALSEFTSLVQKYSRDIEASHIPLKHVDPEELKEVMITKRIGSKLLLTLTPEEMISWGPRQSQDTFRKSTQKMLNISTSVVESGEVSQDTSQNIGMSIKDPLVNAGLTMEENYWKLMTTSYVKQVAKIKTKFGVDFKESGISQGKVEVKVCYRRSGENASMESHAIRALLNLYQKIATSPLSFSQLAGATGFRGSPDNLSNAGPSEGGTVWNGTSGNYTEAPRGGGATAGDNQDDTCSICLDTFQNKKQLKCKHEFCEACLEKSKASMGPICPLCKDVFGMMEGDQPNGEMTTEKGTLDLDGFRGCGTIIINYIIPDGRQTVNAKHPNPGKYLSSCKRTAYLPNNKEGREVLHLLERAFKQKLIFTVGTSRTSGMEDVVTWNDIHHKTCPFGGPHNFGYPDPHYLDRVREELKAKGIE</sequence>
<keyword evidence="2" id="KW-1185">Reference proteome</keyword>
<reference evidence="1" key="1">
    <citation type="submission" date="2022-05" db="EMBL/GenBank/DDBJ databases">
        <title>Chromosome-level genome of Chaenocephalus aceratus.</title>
        <authorList>
            <person name="Park H."/>
        </authorList>
    </citation>
    <scope>NUCLEOTIDE SEQUENCE</scope>
    <source>
        <strain evidence="1">KU_202001</strain>
    </source>
</reference>